<accession>U1MR17</accession>
<sequence>MNLICVEWTHPEVISKPGAVASGFESKPTNVTARINDTSIFALVLVYAHTLASARVGLVRELGL</sequence>
<protein>
    <submittedName>
        <fullName evidence="1">Uncharacterized protein</fullName>
    </submittedName>
</protein>
<proteinExistence type="predicted"/>
<evidence type="ECO:0000313" key="2">
    <source>
        <dbReference type="Proteomes" id="UP000030649"/>
    </source>
</evidence>
<dbReference type="EMBL" id="KE356560">
    <property type="protein sequence ID" value="ERG92514.1"/>
    <property type="molecule type" value="Genomic_DNA"/>
</dbReference>
<evidence type="ECO:0000313" key="1">
    <source>
        <dbReference type="EMBL" id="ERG92514.1"/>
    </source>
</evidence>
<name>U1MR17_9EURY</name>
<organism evidence="1 2">
    <name type="scientific">Haloquadratum walsbyi J07HQW1</name>
    <dbReference type="NCBI Taxonomy" id="1238424"/>
    <lineage>
        <taxon>Archaea</taxon>
        <taxon>Methanobacteriati</taxon>
        <taxon>Methanobacteriota</taxon>
        <taxon>Stenosarchaea group</taxon>
        <taxon>Halobacteria</taxon>
        <taxon>Halobacteriales</taxon>
        <taxon>Haloferacaceae</taxon>
        <taxon>Haloquadratum</taxon>
    </lineage>
</organism>
<gene>
    <name evidence="1" type="ORF">J07HQW1_02558</name>
</gene>
<dbReference type="HOGENOM" id="CLU_2857050_0_0_2"/>
<reference evidence="1 2" key="1">
    <citation type="journal article" date="2013" name="PLoS ONE">
        <title>Assembly-driven community genomics of a hypersaline microbial ecosystem.</title>
        <authorList>
            <person name="Podell S."/>
            <person name="Ugalde J.A."/>
            <person name="Narasingarao P."/>
            <person name="Banfield J.F."/>
            <person name="Heidelberg K.B."/>
            <person name="Allen E.E."/>
        </authorList>
    </citation>
    <scope>NUCLEOTIDE SEQUENCE [LARGE SCALE GENOMIC DNA]</scope>
    <source>
        <strain evidence="2">J07HQW1</strain>
    </source>
</reference>
<dbReference type="Proteomes" id="UP000030649">
    <property type="component" value="Unassembled WGS sequence"/>
</dbReference>
<dbReference type="AlphaFoldDB" id="U1MR17"/>